<protein>
    <submittedName>
        <fullName evidence="1">Pilus assembly protein PilV</fullName>
    </submittedName>
</protein>
<dbReference type="AlphaFoldDB" id="A0A0U2Z8C1"/>
<name>A0A0U2Z8C1_9ALTE</name>
<accession>A0A0U2Z8C1</accession>
<keyword evidence="2" id="KW-1185">Reference proteome</keyword>
<dbReference type="Proteomes" id="UP000068447">
    <property type="component" value="Chromosome"/>
</dbReference>
<evidence type="ECO:0000313" key="1">
    <source>
        <dbReference type="EMBL" id="ALS99171.1"/>
    </source>
</evidence>
<dbReference type="KEGG" id="lal:AT746_13490"/>
<evidence type="ECO:0000313" key="2">
    <source>
        <dbReference type="Proteomes" id="UP000068447"/>
    </source>
</evidence>
<reference evidence="1 2" key="1">
    <citation type="submission" date="2015-12" db="EMBL/GenBank/DDBJ databases">
        <title>Complete genome of Lacimicrobium alkaliphilum KCTC 32984.</title>
        <authorList>
            <person name="Kim S.-G."/>
            <person name="Lee Y.-J."/>
        </authorList>
    </citation>
    <scope>NUCLEOTIDE SEQUENCE [LARGE SCALE GENOMIC DNA]</scope>
    <source>
        <strain evidence="1 2">YelD216</strain>
    </source>
</reference>
<dbReference type="EMBL" id="CP013650">
    <property type="protein sequence ID" value="ALS99171.1"/>
    <property type="molecule type" value="Genomic_DNA"/>
</dbReference>
<organism evidence="1 2">
    <name type="scientific">Lacimicrobium alkaliphilum</name>
    <dbReference type="NCBI Taxonomy" id="1526571"/>
    <lineage>
        <taxon>Bacteria</taxon>
        <taxon>Pseudomonadati</taxon>
        <taxon>Pseudomonadota</taxon>
        <taxon>Gammaproteobacteria</taxon>
        <taxon>Alteromonadales</taxon>
        <taxon>Alteromonadaceae</taxon>
        <taxon>Lacimicrobium</taxon>
    </lineage>
</organism>
<dbReference type="STRING" id="1526571.AT746_13490"/>
<proteinExistence type="predicted"/>
<sequence>MIEVLVTLFILSIGLLGVASLQFIGSFSNADALNRSQAVILNQQLAERLRASAVLSDSGDGLVVNNGYFDQDIYNFSNLSGCDGGNPYQCYCLALPADIPDCSAGQCSEAQFAVFDGYQVSCALASSNPMAQLSLTCTDNNAADGDSCSAGSRHRILLSWPVENWQNIDRELNPICNPDADAEPQDCVVLDVTL</sequence>
<gene>
    <name evidence="1" type="ORF">AT746_13490</name>
</gene>